<evidence type="ECO:0000313" key="2">
    <source>
        <dbReference type="EMBL" id="KAF2657345.1"/>
    </source>
</evidence>
<feature type="domain" description="SnoaL-like" evidence="1">
    <location>
        <begin position="10"/>
        <end position="157"/>
    </location>
</feature>
<name>A0A6A6TBJ0_9PLEO</name>
<dbReference type="Gene3D" id="3.10.450.50">
    <property type="match status" value="1"/>
</dbReference>
<organism evidence="2 3">
    <name type="scientific">Lophiostoma macrostomum CBS 122681</name>
    <dbReference type="NCBI Taxonomy" id="1314788"/>
    <lineage>
        <taxon>Eukaryota</taxon>
        <taxon>Fungi</taxon>
        <taxon>Dikarya</taxon>
        <taxon>Ascomycota</taxon>
        <taxon>Pezizomycotina</taxon>
        <taxon>Dothideomycetes</taxon>
        <taxon>Pleosporomycetidae</taxon>
        <taxon>Pleosporales</taxon>
        <taxon>Lophiostomataceae</taxon>
        <taxon>Lophiostoma</taxon>
    </lineage>
</organism>
<evidence type="ECO:0000259" key="1">
    <source>
        <dbReference type="Pfam" id="PF13577"/>
    </source>
</evidence>
<dbReference type="InterPro" id="IPR032710">
    <property type="entry name" value="NTF2-like_dom_sf"/>
</dbReference>
<dbReference type="OrthoDB" id="2148716at2759"/>
<dbReference type="Proteomes" id="UP000799324">
    <property type="component" value="Unassembled WGS sequence"/>
</dbReference>
<dbReference type="Pfam" id="PF13577">
    <property type="entry name" value="SnoaL_4"/>
    <property type="match status" value="1"/>
</dbReference>
<reference evidence="2" key="1">
    <citation type="journal article" date="2020" name="Stud. Mycol.">
        <title>101 Dothideomycetes genomes: a test case for predicting lifestyles and emergence of pathogens.</title>
        <authorList>
            <person name="Haridas S."/>
            <person name="Albert R."/>
            <person name="Binder M."/>
            <person name="Bloem J."/>
            <person name="Labutti K."/>
            <person name="Salamov A."/>
            <person name="Andreopoulos B."/>
            <person name="Baker S."/>
            <person name="Barry K."/>
            <person name="Bills G."/>
            <person name="Bluhm B."/>
            <person name="Cannon C."/>
            <person name="Castanera R."/>
            <person name="Culley D."/>
            <person name="Daum C."/>
            <person name="Ezra D."/>
            <person name="Gonzalez J."/>
            <person name="Henrissat B."/>
            <person name="Kuo A."/>
            <person name="Liang C."/>
            <person name="Lipzen A."/>
            <person name="Lutzoni F."/>
            <person name="Magnuson J."/>
            <person name="Mondo S."/>
            <person name="Nolan M."/>
            <person name="Ohm R."/>
            <person name="Pangilinan J."/>
            <person name="Park H.-J."/>
            <person name="Ramirez L."/>
            <person name="Alfaro M."/>
            <person name="Sun H."/>
            <person name="Tritt A."/>
            <person name="Yoshinaga Y."/>
            <person name="Zwiers L.-H."/>
            <person name="Turgeon B."/>
            <person name="Goodwin S."/>
            <person name="Spatafora J."/>
            <person name="Crous P."/>
            <person name="Grigoriev I."/>
        </authorList>
    </citation>
    <scope>NUCLEOTIDE SEQUENCE</scope>
    <source>
        <strain evidence="2">CBS 122681</strain>
    </source>
</reference>
<proteinExistence type="predicted"/>
<accession>A0A6A6TBJ0</accession>
<protein>
    <recommendedName>
        <fullName evidence="1">SnoaL-like domain-containing protein</fullName>
    </recommendedName>
</protein>
<gene>
    <name evidence="2" type="ORF">K491DRAFT_330536</name>
</gene>
<keyword evidence="3" id="KW-1185">Reference proteome</keyword>
<dbReference type="InterPro" id="IPR037401">
    <property type="entry name" value="SnoaL-like"/>
</dbReference>
<dbReference type="AlphaFoldDB" id="A0A6A6TBJ0"/>
<dbReference type="EMBL" id="MU004326">
    <property type="protein sequence ID" value="KAF2657345.1"/>
    <property type="molecule type" value="Genomic_DNA"/>
</dbReference>
<sequence>MVSSAVNPLDALAIQNTIARYCEALDTKDWPLLSKVFRPDATGDYPFNNDLRGVDAISSTIQSRLGPITTQHALTTQTITFQTPAHPPSNSSPGSVIKTANTITYFTGNHFGQGPHQGKVLTAYGKYVDELVCESVAEGGNFEGVQGASGIWRINRRIVGFFSRIGDEKIMSEF</sequence>
<dbReference type="SUPFAM" id="SSF54427">
    <property type="entry name" value="NTF2-like"/>
    <property type="match status" value="1"/>
</dbReference>
<evidence type="ECO:0000313" key="3">
    <source>
        <dbReference type="Proteomes" id="UP000799324"/>
    </source>
</evidence>